<evidence type="ECO:0008006" key="4">
    <source>
        <dbReference type="Google" id="ProtNLM"/>
    </source>
</evidence>
<sequence>MVTLRMNRTTVALATAFGAVVLGLAVLLGSEAVGASESFVVVGGVVALAGVGVLTGVVMRLPDPAEGEHGGDSGHA</sequence>
<proteinExistence type="predicted"/>
<protein>
    <recommendedName>
        <fullName evidence="4">Transporter</fullName>
    </recommendedName>
</protein>
<evidence type="ECO:0000313" key="3">
    <source>
        <dbReference type="Proteomes" id="UP000663064"/>
    </source>
</evidence>
<evidence type="ECO:0000256" key="1">
    <source>
        <dbReference type="SAM" id="Phobius"/>
    </source>
</evidence>
<dbReference type="Proteomes" id="UP000663064">
    <property type="component" value="Chromosome"/>
</dbReference>
<feature type="transmembrane region" description="Helical" evidence="1">
    <location>
        <begin position="39"/>
        <end position="59"/>
    </location>
</feature>
<evidence type="ECO:0000313" key="2">
    <source>
        <dbReference type="EMBL" id="QOS11807.1"/>
    </source>
</evidence>
<accession>A0A871BFC0</accession>
<dbReference type="AlphaFoldDB" id="A0A871BFC0"/>
<keyword evidence="1" id="KW-0472">Membrane</keyword>
<keyword evidence="1" id="KW-1133">Transmembrane helix</keyword>
<organism evidence="2 3">
    <name type="scientific">Haloferax gibbonsii</name>
    <dbReference type="NCBI Taxonomy" id="35746"/>
    <lineage>
        <taxon>Archaea</taxon>
        <taxon>Methanobacteriati</taxon>
        <taxon>Methanobacteriota</taxon>
        <taxon>Stenosarchaea group</taxon>
        <taxon>Halobacteria</taxon>
        <taxon>Halobacteriales</taxon>
        <taxon>Haloferacaceae</taxon>
        <taxon>Haloferax</taxon>
    </lineage>
</organism>
<gene>
    <name evidence="2" type="ORF">HfgLR_08330</name>
</gene>
<dbReference type="EMBL" id="CP063205">
    <property type="protein sequence ID" value="QOS11807.1"/>
    <property type="molecule type" value="Genomic_DNA"/>
</dbReference>
<name>A0A871BFC0_HALGI</name>
<keyword evidence="1" id="KW-0812">Transmembrane</keyword>
<reference evidence="2" key="1">
    <citation type="journal article" date="2021" name="Front. Microbiol.">
        <title>Cellular and Genomic Properties of Haloferax gibbonsii LR2-5, the Host of Euryarchaeal Virus HFTV1.</title>
        <authorList>
            <person name="Tittes C."/>
            <person name="Schwarzer S."/>
            <person name="Pfeiffer F."/>
            <person name="Dyall-Smith M."/>
            <person name="Rodriguez-Franco M."/>
            <person name="Oksanen H.M."/>
            <person name="Quax T.E.F."/>
        </authorList>
    </citation>
    <scope>NUCLEOTIDE SEQUENCE</scope>
    <source>
        <strain evidence="2">LR2-5</strain>
    </source>
</reference>